<organism evidence="2 3">
    <name type="scientific">Austropuccinia psidii MF-1</name>
    <dbReference type="NCBI Taxonomy" id="1389203"/>
    <lineage>
        <taxon>Eukaryota</taxon>
        <taxon>Fungi</taxon>
        <taxon>Dikarya</taxon>
        <taxon>Basidiomycota</taxon>
        <taxon>Pucciniomycotina</taxon>
        <taxon>Pucciniomycetes</taxon>
        <taxon>Pucciniales</taxon>
        <taxon>Sphaerophragmiaceae</taxon>
        <taxon>Austropuccinia</taxon>
    </lineage>
</organism>
<accession>A0A9Q3L659</accession>
<evidence type="ECO:0000313" key="3">
    <source>
        <dbReference type="Proteomes" id="UP000765509"/>
    </source>
</evidence>
<protein>
    <submittedName>
        <fullName evidence="2">Uncharacterized protein</fullName>
    </submittedName>
</protein>
<comment type="caution">
    <text evidence="2">The sequence shown here is derived from an EMBL/GenBank/DDBJ whole genome shotgun (WGS) entry which is preliminary data.</text>
</comment>
<dbReference type="Proteomes" id="UP000765509">
    <property type="component" value="Unassembled WGS sequence"/>
</dbReference>
<keyword evidence="3" id="KW-1185">Reference proteome</keyword>
<feature type="compositionally biased region" description="Low complexity" evidence="1">
    <location>
        <begin position="16"/>
        <end position="36"/>
    </location>
</feature>
<reference evidence="2" key="1">
    <citation type="submission" date="2021-03" db="EMBL/GenBank/DDBJ databases">
        <title>Draft genome sequence of rust myrtle Austropuccinia psidii MF-1, a brazilian biotype.</title>
        <authorList>
            <person name="Quecine M.C."/>
            <person name="Pachon D.M.R."/>
            <person name="Bonatelli M.L."/>
            <person name="Correr F.H."/>
            <person name="Franceschini L.M."/>
            <person name="Leite T.F."/>
            <person name="Margarido G.R.A."/>
            <person name="Almeida C.A."/>
            <person name="Ferrarezi J.A."/>
            <person name="Labate C.A."/>
        </authorList>
    </citation>
    <scope>NUCLEOTIDE SEQUENCE</scope>
    <source>
        <strain evidence="2">MF-1</strain>
    </source>
</reference>
<feature type="region of interest" description="Disordered" evidence="1">
    <location>
        <begin position="1"/>
        <end position="52"/>
    </location>
</feature>
<proteinExistence type="predicted"/>
<dbReference type="AlphaFoldDB" id="A0A9Q3L659"/>
<gene>
    <name evidence="2" type="ORF">O181_132591</name>
</gene>
<evidence type="ECO:0000256" key="1">
    <source>
        <dbReference type="SAM" id="MobiDB-lite"/>
    </source>
</evidence>
<evidence type="ECO:0000313" key="2">
    <source>
        <dbReference type="EMBL" id="MBW0592876.1"/>
    </source>
</evidence>
<name>A0A9Q3L659_9BASI</name>
<sequence length="101" mass="10026">MVQSDAPTGAGAASVPSDSSYSTEFSSSSSPSSPGPLNLVLDIPGKPPTTHEKEMDLLGTLPSFLEGASHTLIGPLSNWAFSGGTAGVPSRGALGVGVRTA</sequence>
<dbReference type="EMBL" id="AVOT02150870">
    <property type="protein sequence ID" value="MBW0592876.1"/>
    <property type="molecule type" value="Genomic_DNA"/>
</dbReference>